<name>A0A9D4LAY9_DREPO</name>
<keyword evidence="8" id="KW-1185">Reference proteome</keyword>
<dbReference type="Proteomes" id="UP000828390">
    <property type="component" value="Unassembled WGS sequence"/>
</dbReference>
<evidence type="ECO:0000256" key="3">
    <source>
        <dbReference type="ARBA" id="ARBA00022989"/>
    </source>
</evidence>
<dbReference type="AlphaFoldDB" id="A0A9D4LAY9"/>
<evidence type="ECO:0000256" key="1">
    <source>
        <dbReference type="ARBA" id="ARBA00004141"/>
    </source>
</evidence>
<gene>
    <name evidence="6" type="ORF">DPMN_096122</name>
    <name evidence="7" type="ORF">DPMN_097689</name>
</gene>
<keyword evidence="3 5" id="KW-1133">Transmembrane helix</keyword>
<dbReference type="EMBL" id="JAIWYP010000003">
    <property type="protein sequence ID" value="KAH3853593.1"/>
    <property type="molecule type" value="Genomic_DNA"/>
</dbReference>
<reference evidence="7" key="2">
    <citation type="submission" date="2020-11" db="EMBL/GenBank/DDBJ databases">
        <authorList>
            <person name="McCartney M.A."/>
            <person name="Auch B."/>
            <person name="Kono T."/>
            <person name="Mallez S."/>
            <person name="Becker A."/>
            <person name="Gohl D.M."/>
            <person name="Silverstein K.A.T."/>
            <person name="Koren S."/>
            <person name="Bechman K.B."/>
            <person name="Herman A."/>
            <person name="Abrahante J.E."/>
            <person name="Garbe J."/>
        </authorList>
    </citation>
    <scope>NUCLEOTIDE SEQUENCE</scope>
    <source>
        <strain evidence="7">Duluth1</strain>
        <tissue evidence="7">Whole animal</tissue>
    </source>
</reference>
<dbReference type="EMBL" id="JAIWYP010000003">
    <property type="protein sequence ID" value="KAH3855128.1"/>
    <property type="molecule type" value="Genomic_DNA"/>
</dbReference>
<keyword evidence="4 5" id="KW-0472">Membrane</keyword>
<evidence type="ECO:0000256" key="2">
    <source>
        <dbReference type="ARBA" id="ARBA00022692"/>
    </source>
</evidence>
<comment type="caution">
    <text evidence="7">The sequence shown here is derived from an EMBL/GenBank/DDBJ whole genome shotgun (WGS) entry which is preliminary data.</text>
</comment>
<organism evidence="7 8">
    <name type="scientific">Dreissena polymorpha</name>
    <name type="common">Zebra mussel</name>
    <name type="synonym">Mytilus polymorpha</name>
    <dbReference type="NCBI Taxonomy" id="45954"/>
    <lineage>
        <taxon>Eukaryota</taxon>
        <taxon>Metazoa</taxon>
        <taxon>Spiralia</taxon>
        <taxon>Lophotrochozoa</taxon>
        <taxon>Mollusca</taxon>
        <taxon>Bivalvia</taxon>
        <taxon>Autobranchia</taxon>
        <taxon>Heteroconchia</taxon>
        <taxon>Euheterodonta</taxon>
        <taxon>Imparidentia</taxon>
        <taxon>Neoheterodontei</taxon>
        <taxon>Myida</taxon>
        <taxon>Dreissenoidea</taxon>
        <taxon>Dreissenidae</taxon>
        <taxon>Dreissena</taxon>
    </lineage>
</organism>
<evidence type="ECO:0000313" key="7">
    <source>
        <dbReference type="EMBL" id="KAH3855128.1"/>
    </source>
</evidence>
<keyword evidence="2 5" id="KW-0812">Transmembrane</keyword>
<dbReference type="Gene3D" id="1.20.140.150">
    <property type="match status" value="1"/>
</dbReference>
<reference evidence="7" key="1">
    <citation type="journal article" date="2019" name="bioRxiv">
        <title>The Genome of the Zebra Mussel, Dreissena polymorpha: A Resource for Invasive Species Research.</title>
        <authorList>
            <person name="McCartney M.A."/>
            <person name="Auch B."/>
            <person name="Kono T."/>
            <person name="Mallez S."/>
            <person name="Zhang Y."/>
            <person name="Obille A."/>
            <person name="Becker A."/>
            <person name="Abrahante J.E."/>
            <person name="Garbe J."/>
            <person name="Badalamenti J.P."/>
            <person name="Herman A."/>
            <person name="Mangelson H."/>
            <person name="Liachko I."/>
            <person name="Sullivan S."/>
            <person name="Sone E.D."/>
            <person name="Koren S."/>
            <person name="Silverstein K.A.T."/>
            <person name="Beckman K.B."/>
            <person name="Gohl D.M."/>
        </authorList>
    </citation>
    <scope>NUCLEOTIDE SEQUENCE</scope>
    <source>
        <strain evidence="7">Duluth1</strain>
        <tissue evidence="7">Whole animal</tissue>
    </source>
</reference>
<feature type="transmembrane region" description="Helical" evidence="5">
    <location>
        <begin position="76"/>
        <end position="98"/>
    </location>
</feature>
<evidence type="ECO:0000313" key="8">
    <source>
        <dbReference type="Proteomes" id="UP000828390"/>
    </source>
</evidence>
<proteinExistence type="predicted"/>
<sequence>MIGVKILGLLLLEGALLAAILSTALPTWLQLPLEEEEEGASSAVYYGLFQQCRWDCTTWRVFEDGFEEHWLRASQAMMILACVAMAISLLLGLLYAMIFKDTKAILVASAITAIAGAGSCAIGIIVFVVKMKEVTQSDWKYHASFGIAVASAVISATVGVLFLLICKRK</sequence>
<feature type="transmembrane region" description="Helical" evidence="5">
    <location>
        <begin position="105"/>
        <end position="129"/>
    </location>
</feature>
<accession>A0A9D4LAY9</accession>
<feature type="transmembrane region" description="Helical" evidence="5">
    <location>
        <begin position="141"/>
        <end position="166"/>
    </location>
</feature>
<evidence type="ECO:0000313" key="6">
    <source>
        <dbReference type="EMBL" id="KAH3853593.1"/>
    </source>
</evidence>
<dbReference type="Pfam" id="PF00822">
    <property type="entry name" value="PMP22_Claudin"/>
    <property type="match status" value="1"/>
</dbReference>
<dbReference type="InterPro" id="IPR004031">
    <property type="entry name" value="PMP22/EMP/MP20/Claudin"/>
</dbReference>
<comment type="subcellular location">
    <subcellularLocation>
        <location evidence="1">Membrane</location>
        <topology evidence="1">Multi-pass membrane protein</topology>
    </subcellularLocation>
</comment>
<dbReference type="GO" id="GO:0016020">
    <property type="term" value="C:membrane"/>
    <property type="evidence" value="ECO:0007669"/>
    <property type="project" value="UniProtKB-SubCell"/>
</dbReference>
<evidence type="ECO:0000256" key="5">
    <source>
        <dbReference type="SAM" id="Phobius"/>
    </source>
</evidence>
<protein>
    <submittedName>
        <fullName evidence="7">Uncharacterized protein</fullName>
    </submittedName>
</protein>
<evidence type="ECO:0000256" key="4">
    <source>
        <dbReference type="ARBA" id="ARBA00023136"/>
    </source>
</evidence>